<sequence length="164" mass="18160">MLNRSAKASLGGMSAEPFPEVHWPPGWGPDRGDGFVSHERRMTAAAGAVFARLVAVEAWPRWQRAVERTEVSGELATGSGFVVVTRRHLLDGIVGELDRPNRFGWAAIGDRVSFYQNWLLLEEPDGGTLVVFQEASRGPSAFLRAAERLELTRDWVYALPDDGR</sequence>
<protein>
    <recommendedName>
        <fullName evidence="3">Polyketide cyclase / dehydrase and lipid transport</fullName>
    </recommendedName>
</protein>
<dbReference type="EMBL" id="BMNT01000004">
    <property type="protein sequence ID" value="GGK67955.1"/>
    <property type="molecule type" value="Genomic_DNA"/>
</dbReference>
<evidence type="ECO:0000313" key="2">
    <source>
        <dbReference type="Proteomes" id="UP000645217"/>
    </source>
</evidence>
<evidence type="ECO:0008006" key="3">
    <source>
        <dbReference type="Google" id="ProtNLM"/>
    </source>
</evidence>
<evidence type="ECO:0000313" key="1">
    <source>
        <dbReference type="EMBL" id="GGK67955.1"/>
    </source>
</evidence>
<dbReference type="AlphaFoldDB" id="A0A917VEN0"/>
<reference evidence="1" key="1">
    <citation type="journal article" date="2014" name="Int. J. Syst. Evol. Microbiol.">
        <title>Complete genome sequence of Corynebacterium casei LMG S-19264T (=DSM 44701T), isolated from a smear-ripened cheese.</title>
        <authorList>
            <consortium name="US DOE Joint Genome Institute (JGI-PGF)"/>
            <person name="Walter F."/>
            <person name="Albersmeier A."/>
            <person name="Kalinowski J."/>
            <person name="Ruckert C."/>
        </authorList>
    </citation>
    <scope>NUCLEOTIDE SEQUENCE</scope>
    <source>
        <strain evidence="1">JCM 13064</strain>
    </source>
</reference>
<accession>A0A917VEN0</accession>
<name>A0A917VEN0_9ACTN</name>
<comment type="caution">
    <text evidence="1">The sequence shown here is derived from an EMBL/GenBank/DDBJ whole genome shotgun (WGS) entry which is preliminary data.</text>
</comment>
<proteinExistence type="predicted"/>
<organism evidence="1 2">
    <name type="scientific">Sphaerisporangium melleum</name>
    <dbReference type="NCBI Taxonomy" id="321316"/>
    <lineage>
        <taxon>Bacteria</taxon>
        <taxon>Bacillati</taxon>
        <taxon>Actinomycetota</taxon>
        <taxon>Actinomycetes</taxon>
        <taxon>Streptosporangiales</taxon>
        <taxon>Streptosporangiaceae</taxon>
        <taxon>Sphaerisporangium</taxon>
    </lineage>
</organism>
<keyword evidence="2" id="KW-1185">Reference proteome</keyword>
<gene>
    <name evidence="1" type="ORF">GCM10007964_08680</name>
</gene>
<dbReference type="Proteomes" id="UP000645217">
    <property type="component" value="Unassembled WGS sequence"/>
</dbReference>
<reference evidence="1" key="2">
    <citation type="submission" date="2020-09" db="EMBL/GenBank/DDBJ databases">
        <authorList>
            <person name="Sun Q."/>
            <person name="Ohkuma M."/>
        </authorList>
    </citation>
    <scope>NUCLEOTIDE SEQUENCE</scope>
    <source>
        <strain evidence="1">JCM 13064</strain>
    </source>
</reference>
<dbReference type="SUPFAM" id="SSF55961">
    <property type="entry name" value="Bet v1-like"/>
    <property type="match status" value="1"/>
</dbReference>
<dbReference type="InterPro" id="IPR023393">
    <property type="entry name" value="START-like_dom_sf"/>
</dbReference>
<dbReference type="Gene3D" id="3.30.530.20">
    <property type="match status" value="1"/>
</dbReference>